<comment type="caution">
    <text evidence="2">The sequence shown here is derived from an EMBL/GenBank/DDBJ whole genome shotgun (WGS) entry which is preliminary data.</text>
</comment>
<feature type="compositionally biased region" description="Basic and acidic residues" evidence="1">
    <location>
        <begin position="251"/>
        <end position="266"/>
    </location>
</feature>
<dbReference type="PROSITE" id="PS50222">
    <property type="entry name" value="EF_HAND_2"/>
    <property type="match status" value="1"/>
</dbReference>
<organism evidence="2 3">
    <name type="scientific">Paramuricea clavata</name>
    <name type="common">Red gorgonian</name>
    <name type="synonym">Violescent sea-whip</name>
    <dbReference type="NCBI Taxonomy" id="317549"/>
    <lineage>
        <taxon>Eukaryota</taxon>
        <taxon>Metazoa</taxon>
        <taxon>Cnidaria</taxon>
        <taxon>Anthozoa</taxon>
        <taxon>Octocorallia</taxon>
        <taxon>Malacalcyonacea</taxon>
        <taxon>Plexauridae</taxon>
        <taxon>Paramuricea</taxon>
    </lineage>
</organism>
<feature type="compositionally biased region" description="Acidic residues" evidence="1">
    <location>
        <begin position="213"/>
        <end position="234"/>
    </location>
</feature>
<feature type="compositionally biased region" description="Acidic residues" evidence="1">
    <location>
        <begin position="194"/>
        <end position="204"/>
    </location>
</feature>
<dbReference type="GO" id="GO:0005509">
    <property type="term" value="F:calcium ion binding"/>
    <property type="evidence" value="ECO:0007669"/>
    <property type="project" value="InterPro"/>
</dbReference>
<keyword evidence="3" id="KW-1185">Reference proteome</keyword>
<dbReference type="InterPro" id="IPR011992">
    <property type="entry name" value="EF-hand-dom_pair"/>
</dbReference>
<accession>A0A6S7JDK6</accession>
<evidence type="ECO:0000313" key="3">
    <source>
        <dbReference type="Proteomes" id="UP001152795"/>
    </source>
</evidence>
<proteinExistence type="predicted"/>
<feature type="region of interest" description="Disordered" evidence="1">
    <location>
        <begin position="161"/>
        <end position="266"/>
    </location>
</feature>
<dbReference type="Gene3D" id="1.10.238.10">
    <property type="entry name" value="EF-hand"/>
    <property type="match status" value="1"/>
</dbReference>
<dbReference type="InterPro" id="IPR002048">
    <property type="entry name" value="EF_hand_dom"/>
</dbReference>
<reference evidence="2" key="1">
    <citation type="submission" date="2020-04" db="EMBL/GenBank/DDBJ databases">
        <authorList>
            <person name="Alioto T."/>
            <person name="Alioto T."/>
            <person name="Gomez Garrido J."/>
        </authorList>
    </citation>
    <scope>NUCLEOTIDE SEQUENCE</scope>
    <source>
        <strain evidence="2">A484AB</strain>
    </source>
</reference>
<dbReference type="OrthoDB" id="28322at2759"/>
<dbReference type="InterPro" id="IPR018247">
    <property type="entry name" value="EF_Hand_1_Ca_BS"/>
</dbReference>
<gene>
    <name evidence="2" type="ORF">PACLA_8A029004</name>
</gene>
<evidence type="ECO:0000256" key="1">
    <source>
        <dbReference type="SAM" id="MobiDB-lite"/>
    </source>
</evidence>
<feature type="compositionally biased region" description="Basic and acidic residues" evidence="1">
    <location>
        <begin position="161"/>
        <end position="172"/>
    </location>
</feature>
<dbReference type="AlphaFoldDB" id="A0A6S7JDK6"/>
<evidence type="ECO:0000313" key="2">
    <source>
        <dbReference type="EMBL" id="CAB4028411.1"/>
    </source>
</evidence>
<feature type="compositionally biased region" description="Basic and acidic residues" evidence="1">
    <location>
        <begin position="26"/>
        <end position="41"/>
    </location>
</feature>
<name>A0A6S7JDK6_PARCT</name>
<dbReference type="SUPFAM" id="SSF47473">
    <property type="entry name" value="EF-hand"/>
    <property type="match status" value="1"/>
</dbReference>
<feature type="region of interest" description="Disordered" evidence="1">
    <location>
        <begin position="26"/>
        <end position="110"/>
    </location>
</feature>
<feature type="non-terminal residue" evidence="2">
    <location>
        <position position="266"/>
    </location>
</feature>
<protein>
    <submittedName>
        <fullName evidence="2">Glucosidase 2 subunit beta</fullName>
    </submittedName>
</protein>
<dbReference type="EMBL" id="CACRXK020015471">
    <property type="protein sequence ID" value="CAB4028411.1"/>
    <property type="molecule type" value="Genomic_DNA"/>
</dbReference>
<feature type="compositionally biased region" description="Basic and acidic residues" evidence="1">
    <location>
        <begin position="47"/>
        <end position="99"/>
    </location>
</feature>
<dbReference type="PROSITE" id="PS00018">
    <property type="entry name" value="EF_HAND_1"/>
    <property type="match status" value="1"/>
</dbReference>
<sequence length="266" mass="30470">ELGKEYREQKEKEKEVFNEGVSIREELSKQGKSKKEQRLGEVADLQKQADEKKELSESLKAHKEDVEKLESEAKEKHDKEWEEHLNKLKAERDQERANDAFESLDSDESGSISIKELQVATTLDKTYTEDEAKELIGGEDSVDKGSFVTQLWDSTFRDIFNKTKPPLEKPDEDHSEEGAPTDVPPPIEKPEEHMEGDDGEDEKDLDSVTGLDEHEDDEEDEEDDEEDEKEDEEGMSPPATETDQSNDEDGLPDKPEYDEETKKLIE</sequence>
<dbReference type="Proteomes" id="UP001152795">
    <property type="component" value="Unassembled WGS sequence"/>
</dbReference>
<feature type="non-terminal residue" evidence="2">
    <location>
        <position position="1"/>
    </location>
</feature>